<feature type="domain" description="AAA+ ATPase" evidence="1">
    <location>
        <begin position="22"/>
        <end position="349"/>
    </location>
</feature>
<dbReference type="Proteomes" id="UP000256503">
    <property type="component" value="Chromosome"/>
</dbReference>
<name>A0AAD0QZD2_PSEDL</name>
<evidence type="ECO:0000259" key="1">
    <source>
        <dbReference type="SMART" id="SM00382"/>
    </source>
</evidence>
<dbReference type="GO" id="GO:0000731">
    <property type="term" value="P:DNA synthesis involved in DNA repair"/>
    <property type="evidence" value="ECO:0007669"/>
    <property type="project" value="TreeGrafter"/>
</dbReference>
<dbReference type="SUPFAM" id="SSF52540">
    <property type="entry name" value="P-loop containing nucleoside triphosphate hydrolases"/>
    <property type="match status" value="1"/>
</dbReference>
<accession>A0AAD0QZD2</accession>
<dbReference type="GO" id="GO:0016887">
    <property type="term" value="F:ATP hydrolysis activity"/>
    <property type="evidence" value="ECO:0007669"/>
    <property type="project" value="InterPro"/>
</dbReference>
<protein>
    <submittedName>
        <fullName evidence="2">DUF2813 domain-containing protein</fullName>
    </submittedName>
</protein>
<sequence length="427" mass="48354">MKVSQLRLTNFRGIGELSVDFTERTTAFVGVNGVGKSTVLDALAIGLSQLAWRIIGSPQKARPIAIDDIRVGADFARIEVTAILDDRPVTWAIVTNRKKGSYNDPLRKSDLDALNEHVRRMQGLWSQQAIDDRPLSVFYDVHRAVLDVPMRVREKLAHDVGEIYQDALDHGGADFKRFFIWFRNFEDAENEVRTDDPGFRYHGLEAARKAILTFTGFEGVRVRRKPNMRMTVKKNGTEFSVLQLSDGERNMLALVGDMARRLSVLNPSLENPSEGHGIVIIDEIDLHLHPGWQREVIRKLELTFPNCQFFISTHSPQVLGELQPESVMLLKGGEFVGHARRAIGLSSGEVLEELMGDTARNRQFQSDINQIERDIEDERFKEARAKLKDVSLRFGALPEVLRLEESLEWFDPSEKVEVVNPGNGDWA</sequence>
<dbReference type="AlphaFoldDB" id="A0AAD0QZD2"/>
<dbReference type="GO" id="GO:0005524">
    <property type="term" value="F:ATP binding"/>
    <property type="evidence" value="ECO:0007669"/>
    <property type="project" value="InterPro"/>
</dbReference>
<organism evidence="2 3">
    <name type="scientific">Pseudomonas plecoglossicida</name>
    <dbReference type="NCBI Taxonomy" id="70775"/>
    <lineage>
        <taxon>Bacteria</taxon>
        <taxon>Pseudomonadati</taxon>
        <taxon>Pseudomonadota</taxon>
        <taxon>Gammaproteobacteria</taxon>
        <taxon>Pseudomonadales</taxon>
        <taxon>Pseudomonadaceae</taxon>
        <taxon>Pseudomonas</taxon>
    </lineage>
</organism>
<evidence type="ECO:0000313" key="2">
    <source>
        <dbReference type="EMBL" id="AXM98345.1"/>
    </source>
</evidence>
<dbReference type="InterPro" id="IPR027417">
    <property type="entry name" value="P-loop_NTPase"/>
</dbReference>
<dbReference type="RefSeq" id="WP_016392490.1">
    <property type="nucleotide sequence ID" value="NZ_CP031146.1"/>
</dbReference>
<dbReference type="PANTHER" id="PTHR32182:SF23">
    <property type="entry name" value="ATP BINDING PROTEIN"/>
    <property type="match status" value="1"/>
</dbReference>
<dbReference type="SMART" id="SM00382">
    <property type="entry name" value="AAA"/>
    <property type="match status" value="1"/>
</dbReference>
<dbReference type="Pfam" id="PF13304">
    <property type="entry name" value="AAA_21"/>
    <property type="match status" value="1"/>
</dbReference>
<dbReference type="InterPro" id="IPR003593">
    <property type="entry name" value="AAA+_ATPase"/>
</dbReference>
<dbReference type="EMBL" id="CP031146">
    <property type="protein sequence ID" value="AXM98345.1"/>
    <property type="molecule type" value="Genomic_DNA"/>
</dbReference>
<gene>
    <name evidence="2" type="ORF">DVB73_22415</name>
</gene>
<dbReference type="GO" id="GO:0006302">
    <property type="term" value="P:double-strand break repair"/>
    <property type="evidence" value="ECO:0007669"/>
    <property type="project" value="TreeGrafter"/>
</dbReference>
<evidence type="ECO:0000313" key="3">
    <source>
        <dbReference type="Proteomes" id="UP000256503"/>
    </source>
</evidence>
<dbReference type="PANTHER" id="PTHR32182">
    <property type="entry name" value="DNA REPLICATION AND REPAIR PROTEIN RECF"/>
    <property type="match status" value="1"/>
</dbReference>
<reference evidence="2 3" key="1">
    <citation type="submission" date="2018-07" db="EMBL/GenBank/DDBJ databases">
        <title>Complete genome sequence of a Pseudomonas plecoglossicida strain pathogenic to the marine fish, Larimichthys crocea.</title>
        <authorList>
            <person name="Tao Z."/>
        </authorList>
    </citation>
    <scope>NUCLEOTIDE SEQUENCE [LARGE SCALE GENOMIC DNA]</scope>
    <source>
        <strain evidence="2 3">XSDHY-P</strain>
    </source>
</reference>
<proteinExistence type="predicted"/>
<dbReference type="GeneID" id="49616180"/>
<dbReference type="CDD" id="cd00267">
    <property type="entry name" value="ABC_ATPase"/>
    <property type="match status" value="1"/>
</dbReference>
<dbReference type="Gene3D" id="3.40.50.300">
    <property type="entry name" value="P-loop containing nucleotide triphosphate hydrolases"/>
    <property type="match status" value="2"/>
</dbReference>
<dbReference type="InterPro" id="IPR003959">
    <property type="entry name" value="ATPase_AAA_core"/>
</dbReference>